<dbReference type="Pfam" id="PF17930">
    <property type="entry name" value="LpxI_N"/>
    <property type="match status" value="1"/>
</dbReference>
<dbReference type="GO" id="GO:0016787">
    <property type="term" value="F:hydrolase activity"/>
    <property type="evidence" value="ECO:0007669"/>
    <property type="project" value="UniProtKB-KW"/>
</dbReference>
<proteinExistence type="predicted"/>
<name>A0ABT2NIK4_9RHOB</name>
<evidence type="ECO:0000313" key="3">
    <source>
        <dbReference type="EMBL" id="MCT8328737.1"/>
    </source>
</evidence>
<feature type="domain" description="LpxI N-terminal" evidence="2">
    <location>
        <begin position="4"/>
        <end position="131"/>
    </location>
</feature>
<keyword evidence="3" id="KW-0378">Hydrolase</keyword>
<gene>
    <name evidence="3" type="primary">lpxI</name>
    <name evidence="3" type="ORF">N5I32_04320</name>
</gene>
<comment type="caution">
    <text evidence="3">The sequence shown here is derived from an EMBL/GenBank/DDBJ whole genome shotgun (WGS) entry which is preliminary data.</text>
</comment>
<dbReference type="PANTHER" id="PTHR39962:SF1">
    <property type="entry name" value="LPXI FAMILY PROTEIN"/>
    <property type="match status" value="1"/>
</dbReference>
<dbReference type="RefSeq" id="WP_261494161.1">
    <property type="nucleotide sequence ID" value="NZ_JAOCQF010000001.1"/>
</dbReference>
<keyword evidence="4" id="KW-1185">Reference proteome</keyword>
<dbReference type="PANTHER" id="PTHR39962">
    <property type="entry name" value="BLL4848 PROTEIN"/>
    <property type="match status" value="1"/>
</dbReference>
<dbReference type="Pfam" id="PF06230">
    <property type="entry name" value="LpxI_C"/>
    <property type="match status" value="1"/>
</dbReference>
<dbReference type="InterPro" id="IPR041255">
    <property type="entry name" value="LpxI_N"/>
</dbReference>
<organism evidence="3 4">
    <name type="scientific">Albidovulum sediminis</name>
    <dbReference type="NCBI Taxonomy" id="3066345"/>
    <lineage>
        <taxon>Bacteria</taxon>
        <taxon>Pseudomonadati</taxon>
        <taxon>Pseudomonadota</taxon>
        <taxon>Alphaproteobacteria</taxon>
        <taxon>Rhodobacterales</taxon>
        <taxon>Paracoccaceae</taxon>
        <taxon>Albidovulum</taxon>
    </lineage>
</organism>
<dbReference type="Gene3D" id="3.40.50.20">
    <property type="match status" value="1"/>
</dbReference>
<dbReference type="Gene3D" id="3.40.140.80">
    <property type="match status" value="1"/>
</dbReference>
<dbReference type="Proteomes" id="UP001205601">
    <property type="component" value="Unassembled WGS sequence"/>
</dbReference>
<dbReference type="InterPro" id="IPR053174">
    <property type="entry name" value="LpxI"/>
</dbReference>
<protein>
    <submittedName>
        <fullName evidence="3">UDP-2,3-diacylglucosamine diphosphatase LpxI</fullName>
        <ecNumber evidence="3">3.6.1.54</ecNumber>
    </submittedName>
</protein>
<reference evidence="4" key="1">
    <citation type="submission" date="2023-07" db="EMBL/GenBank/DDBJ databases">
        <title>Defluviimonas sediminis sp. nov., isolated from mangrove sediment.</title>
        <authorList>
            <person name="Liu L."/>
            <person name="Li J."/>
            <person name="Huang Y."/>
            <person name="Pan J."/>
            <person name="Li M."/>
        </authorList>
    </citation>
    <scope>NUCLEOTIDE SEQUENCE [LARGE SCALE GENOMIC DNA]</scope>
    <source>
        <strain evidence="4">FT324</strain>
    </source>
</reference>
<dbReference type="EMBL" id="JAOCQF010000001">
    <property type="protein sequence ID" value="MCT8328737.1"/>
    <property type="molecule type" value="Genomic_DNA"/>
</dbReference>
<evidence type="ECO:0000259" key="1">
    <source>
        <dbReference type="Pfam" id="PF06230"/>
    </source>
</evidence>
<dbReference type="InterPro" id="IPR010415">
    <property type="entry name" value="LpxI_C"/>
</dbReference>
<dbReference type="InterPro" id="IPR043167">
    <property type="entry name" value="LpxI_C_sf"/>
</dbReference>
<evidence type="ECO:0000313" key="4">
    <source>
        <dbReference type="Proteomes" id="UP001205601"/>
    </source>
</evidence>
<accession>A0ABT2NIK4</accession>
<dbReference type="EC" id="3.6.1.54" evidence="3"/>
<evidence type="ECO:0000259" key="2">
    <source>
        <dbReference type="Pfam" id="PF17930"/>
    </source>
</evidence>
<sequence length="272" mass="27970">MTRTALIAGQGALPGLLLATLSARGEPCTVAALQGFEPDLPGVPVAAFRLERLVPFMDRLHDEGVTRVCFAGAVRRPKIEPDLFDPRTAQLVPRILAAMRPGDDATLRTFLAIFEEHGFAVAAAHEIAPDLLPAEGVPTRAAPGAGARSEALLGEAAVAEMGRTDTGQTCVVAGGTIVASEGPEGTDAMLATLAPAPGARRGLLFKAPKPAQDRRVDLPVIGPDTARMAGAAGLAGIVIEAGGVMVLDLPEVVRTLDAQGMFLWVRPAGGGA</sequence>
<feature type="domain" description="LpxI C-terminal" evidence="1">
    <location>
        <begin position="135"/>
        <end position="264"/>
    </location>
</feature>